<reference evidence="5" key="1">
    <citation type="journal article" date="2023" name="G3 (Bethesda)">
        <title>Whole genome assemblies of Zophobas morio and Tenebrio molitor.</title>
        <authorList>
            <person name="Kaur S."/>
            <person name="Stinson S.A."/>
            <person name="diCenzo G.C."/>
        </authorList>
    </citation>
    <scope>NUCLEOTIDE SEQUENCE</scope>
    <source>
        <strain evidence="5">QUZm001</strain>
    </source>
</reference>
<organism evidence="5 6">
    <name type="scientific">Zophobas morio</name>
    <dbReference type="NCBI Taxonomy" id="2755281"/>
    <lineage>
        <taxon>Eukaryota</taxon>
        <taxon>Metazoa</taxon>
        <taxon>Ecdysozoa</taxon>
        <taxon>Arthropoda</taxon>
        <taxon>Hexapoda</taxon>
        <taxon>Insecta</taxon>
        <taxon>Pterygota</taxon>
        <taxon>Neoptera</taxon>
        <taxon>Endopterygota</taxon>
        <taxon>Coleoptera</taxon>
        <taxon>Polyphaga</taxon>
        <taxon>Cucujiformia</taxon>
        <taxon>Tenebrionidae</taxon>
        <taxon>Zophobas</taxon>
    </lineage>
</organism>
<dbReference type="Gene3D" id="1.10.287.1060">
    <property type="entry name" value="ESAT-6-like"/>
    <property type="match status" value="1"/>
</dbReference>
<keyword evidence="3" id="KW-0967">Endosome</keyword>
<evidence type="ECO:0000256" key="4">
    <source>
        <dbReference type="SAM" id="Coils"/>
    </source>
</evidence>
<evidence type="ECO:0000313" key="6">
    <source>
        <dbReference type="Proteomes" id="UP001168821"/>
    </source>
</evidence>
<comment type="subcellular location">
    <subcellularLocation>
        <location evidence="1">Endosome</location>
    </subcellularLocation>
</comment>
<name>A0AA38I084_9CUCU</name>
<dbReference type="PANTHER" id="PTHR22761">
    <property type="entry name" value="CHARGED MULTIVESICULAR BODY PROTEIN"/>
    <property type="match status" value="1"/>
</dbReference>
<dbReference type="InterPro" id="IPR005024">
    <property type="entry name" value="Snf7_fam"/>
</dbReference>
<sequence>MNFLDKLVGKKQAFTTSDAIQKLHEMEFMLFKKQEYLESKIEKEKVSLVKNASKNKSAALQSLRRKKRYEKQLQQIDNTLTTIEMQREALELATTNTTLLKTMQNAATALKKTQVNVNVEEVNNIMDSIADQQELVNEIANAIGNPVGFDDDIDEDELELELEALEERALEEKLVEIPVLPKAPTGKIGKVKKSKDDDDDDDLERLVQWAS</sequence>
<gene>
    <name evidence="5" type="ORF">Zmor_019431</name>
</gene>
<evidence type="ECO:0000256" key="3">
    <source>
        <dbReference type="ARBA" id="ARBA00022753"/>
    </source>
</evidence>
<keyword evidence="6" id="KW-1185">Reference proteome</keyword>
<dbReference type="PANTHER" id="PTHR22761:SF10">
    <property type="entry name" value="GH13992P"/>
    <property type="match status" value="1"/>
</dbReference>
<dbReference type="Pfam" id="PF03357">
    <property type="entry name" value="Snf7"/>
    <property type="match status" value="1"/>
</dbReference>
<dbReference type="GO" id="GO:0005771">
    <property type="term" value="C:multivesicular body"/>
    <property type="evidence" value="ECO:0007669"/>
    <property type="project" value="TreeGrafter"/>
</dbReference>
<dbReference type="Proteomes" id="UP001168821">
    <property type="component" value="Unassembled WGS sequence"/>
</dbReference>
<protein>
    <recommendedName>
        <fullName evidence="7">Charged multivesicular body protein 4b</fullName>
    </recommendedName>
</protein>
<accession>A0AA38I084</accession>
<dbReference type="GO" id="GO:0032511">
    <property type="term" value="P:late endosome to vacuole transport via multivesicular body sorting pathway"/>
    <property type="evidence" value="ECO:0007669"/>
    <property type="project" value="TreeGrafter"/>
</dbReference>
<evidence type="ECO:0008006" key="7">
    <source>
        <dbReference type="Google" id="ProtNLM"/>
    </source>
</evidence>
<feature type="coiled-coil region" evidence="4">
    <location>
        <begin position="66"/>
        <end position="93"/>
    </location>
</feature>
<evidence type="ECO:0000313" key="5">
    <source>
        <dbReference type="EMBL" id="KAJ3647560.1"/>
    </source>
</evidence>
<comment type="caution">
    <text evidence="5">The sequence shown here is derived from an EMBL/GenBank/DDBJ whole genome shotgun (WGS) entry which is preliminary data.</text>
</comment>
<keyword evidence="4" id="KW-0175">Coiled coil</keyword>
<evidence type="ECO:0000256" key="2">
    <source>
        <dbReference type="ARBA" id="ARBA00006190"/>
    </source>
</evidence>
<dbReference type="EMBL" id="JALNTZ010000006">
    <property type="protein sequence ID" value="KAJ3647560.1"/>
    <property type="molecule type" value="Genomic_DNA"/>
</dbReference>
<dbReference type="GO" id="GO:0000815">
    <property type="term" value="C:ESCRT III complex"/>
    <property type="evidence" value="ECO:0007669"/>
    <property type="project" value="TreeGrafter"/>
</dbReference>
<comment type="similarity">
    <text evidence="2">Belongs to the SNF7 family.</text>
</comment>
<proteinExistence type="inferred from homology"/>
<dbReference type="AlphaFoldDB" id="A0AA38I084"/>
<dbReference type="GO" id="GO:0009898">
    <property type="term" value="C:cytoplasmic side of plasma membrane"/>
    <property type="evidence" value="ECO:0007669"/>
    <property type="project" value="TreeGrafter"/>
</dbReference>
<evidence type="ECO:0000256" key="1">
    <source>
        <dbReference type="ARBA" id="ARBA00004177"/>
    </source>
</evidence>
<dbReference type="Gene3D" id="6.10.250.1710">
    <property type="match status" value="1"/>
</dbReference>
<dbReference type="GO" id="GO:0006900">
    <property type="term" value="P:vesicle budding from membrane"/>
    <property type="evidence" value="ECO:0007669"/>
    <property type="project" value="TreeGrafter"/>
</dbReference>